<dbReference type="SUPFAM" id="SSF46689">
    <property type="entry name" value="Homeodomain-like"/>
    <property type="match status" value="1"/>
</dbReference>
<dbReference type="Pfam" id="PF12833">
    <property type="entry name" value="HTH_18"/>
    <property type="match status" value="1"/>
</dbReference>
<dbReference type="SMART" id="SM00342">
    <property type="entry name" value="HTH_ARAC"/>
    <property type="match status" value="1"/>
</dbReference>
<dbReference type="Gene3D" id="1.10.10.60">
    <property type="entry name" value="Homeodomain-like"/>
    <property type="match status" value="1"/>
</dbReference>
<evidence type="ECO:0000313" key="5">
    <source>
        <dbReference type="EMBL" id="PAV98724.1"/>
    </source>
</evidence>
<dbReference type="GO" id="GO:0005829">
    <property type="term" value="C:cytosol"/>
    <property type="evidence" value="ECO:0007669"/>
    <property type="project" value="TreeGrafter"/>
</dbReference>
<dbReference type="PANTHER" id="PTHR47894">
    <property type="entry name" value="HTH-TYPE TRANSCRIPTIONAL REGULATOR GADX"/>
    <property type="match status" value="1"/>
</dbReference>
<dbReference type="OrthoDB" id="6556149at2"/>
<dbReference type="RefSeq" id="WP_048797519.1">
    <property type="nucleotide sequence ID" value="NZ_CAUFSP010000001.1"/>
</dbReference>
<keyword evidence="3" id="KW-0804">Transcription</keyword>
<dbReference type="PANTHER" id="PTHR47894:SF4">
    <property type="entry name" value="HTH-TYPE TRANSCRIPTIONAL REGULATOR GADX"/>
    <property type="match status" value="1"/>
</dbReference>
<protein>
    <submittedName>
        <fullName evidence="5">AraC family transcriptional regulator</fullName>
    </submittedName>
</protein>
<dbReference type="InterPro" id="IPR020449">
    <property type="entry name" value="Tscrpt_reg_AraC-type_HTH"/>
</dbReference>
<reference evidence="5 6" key="1">
    <citation type="submission" date="2017-08" db="EMBL/GenBank/DDBJ databases">
        <title>Draft Genome Sequence of Hafnia alvei CITHA-6 Isolated from Raw Bovine Milk.</title>
        <authorList>
            <person name="Culligan E.P."/>
            <person name="Mcsweeney A."/>
            <person name="O'Doherty C."/>
            <person name="Gleeson E."/>
            <person name="O'Riordan D."/>
            <person name="Sleator R.D."/>
        </authorList>
    </citation>
    <scope>NUCLEOTIDE SEQUENCE [LARGE SCALE GENOMIC DNA]</scope>
    <source>
        <strain evidence="5 6">CITHA-6</strain>
    </source>
</reference>
<keyword evidence="2" id="KW-0238">DNA-binding</keyword>
<accession>A0A2A2MHW7</accession>
<dbReference type="InterPro" id="IPR018060">
    <property type="entry name" value="HTH_AraC"/>
</dbReference>
<dbReference type="PRINTS" id="PR00032">
    <property type="entry name" value="HTHARAC"/>
</dbReference>
<keyword evidence="1" id="KW-0805">Transcription regulation</keyword>
<dbReference type="InterPro" id="IPR009057">
    <property type="entry name" value="Homeodomain-like_sf"/>
</dbReference>
<dbReference type="GO" id="GO:0000976">
    <property type="term" value="F:transcription cis-regulatory region binding"/>
    <property type="evidence" value="ECO:0007669"/>
    <property type="project" value="TreeGrafter"/>
</dbReference>
<evidence type="ECO:0000256" key="3">
    <source>
        <dbReference type="ARBA" id="ARBA00023163"/>
    </source>
</evidence>
<feature type="domain" description="HTH araC/xylS-type" evidence="4">
    <location>
        <begin position="147"/>
        <end position="244"/>
    </location>
</feature>
<keyword evidence="6" id="KW-1185">Reference proteome</keyword>
<sequence>MCKHSLNNTNACYLLLGGEAGFSFKSEAKHELIGSGKIVLSNNENRKYFPCQNVHEIPIRQSLMHELIVFLSTKKLKLVNGKKVSDYYLANFDVHDVFFKTVELSQAQSEQQESKFITHVLMLLSYFFDQPQLLSYLLRAVRHVTCLQVEAIIESCPSRNWKLNDIANELCMSASGLKRRLREEGTCYKKILVKSRLRLAKVLLESKNTSILDVANKCGFSSTSYFISVFKKHYLITPSCYSKGIYYCV</sequence>
<comment type="caution">
    <text evidence="5">The sequence shown here is derived from an EMBL/GenBank/DDBJ whole genome shotgun (WGS) entry which is preliminary data.</text>
</comment>
<dbReference type="PROSITE" id="PS01124">
    <property type="entry name" value="HTH_ARAC_FAMILY_2"/>
    <property type="match status" value="1"/>
</dbReference>
<dbReference type="GO" id="GO:0003700">
    <property type="term" value="F:DNA-binding transcription factor activity"/>
    <property type="evidence" value="ECO:0007669"/>
    <property type="project" value="InterPro"/>
</dbReference>
<dbReference type="AlphaFoldDB" id="A0A2A2MHW7"/>
<dbReference type="EMBL" id="NQMS01000001">
    <property type="protein sequence ID" value="PAV98724.1"/>
    <property type="molecule type" value="Genomic_DNA"/>
</dbReference>
<name>A0A2A2MHW7_9GAMM</name>
<evidence type="ECO:0000313" key="6">
    <source>
        <dbReference type="Proteomes" id="UP000218796"/>
    </source>
</evidence>
<evidence type="ECO:0000256" key="1">
    <source>
        <dbReference type="ARBA" id="ARBA00023015"/>
    </source>
</evidence>
<gene>
    <name evidence="5" type="ORF">CJD50_04495</name>
</gene>
<proteinExistence type="predicted"/>
<evidence type="ECO:0000256" key="2">
    <source>
        <dbReference type="ARBA" id="ARBA00023125"/>
    </source>
</evidence>
<dbReference type="Proteomes" id="UP000218796">
    <property type="component" value="Unassembled WGS sequence"/>
</dbReference>
<organism evidence="5 6">
    <name type="scientific">Hafnia paralvei</name>
    <dbReference type="NCBI Taxonomy" id="546367"/>
    <lineage>
        <taxon>Bacteria</taxon>
        <taxon>Pseudomonadati</taxon>
        <taxon>Pseudomonadota</taxon>
        <taxon>Gammaproteobacteria</taxon>
        <taxon>Enterobacterales</taxon>
        <taxon>Hafniaceae</taxon>
        <taxon>Hafnia</taxon>
    </lineage>
</organism>
<evidence type="ECO:0000259" key="4">
    <source>
        <dbReference type="PROSITE" id="PS01124"/>
    </source>
</evidence>